<dbReference type="GO" id="GO:0005794">
    <property type="term" value="C:Golgi apparatus"/>
    <property type="evidence" value="ECO:0007669"/>
    <property type="project" value="TreeGrafter"/>
</dbReference>
<organism evidence="14 15">
    <name type="scientific">Daphnia galeata</name>
    <dbReference type="NCBI Taxonomy" id="27404"/>
    <lineage>
        <taxon>Eukaryota</taxon>
        <taxon>Metazoa</taxon>
        <taxon>Ecdysozoa</taxon>
        <taxon>Arthropoda</taxon>
        <taxon>Crustacea</taxon>
        <taxon>Branchiopoda</taxon>
        <taxon>Diplostraca</taxon>
        <taxon>Cladocera</taxon>
        <taxon>Anomopoda</taxon>
        <taxon>Daphniidae</taxon>
        <taxon>Daphnia</taxon>
    </lineage>
</organism>
<dbReference type="PRINTS" id="PR02050">
    <property type="entry name" value="B14GALTRFASE"/>
</dbReference>
<accession>A0A8J2RG35</accession>
<dbReference type="GO" id="GO:0016020">
    <property type="term" value="C:membrane"/>
    <property type="evidence" value="ECO:0007669"/>
    <property type="project" value="UniProtKB-SubCell"/>
</dbReference>
<keyword evidence="11" id="KW-0479">Metal-binding</keyword>
<dbReference type="GO" id="GO:0046525">
    <property type="term" value="F:xylosylprotein 4-beta-galactosyltransferase activity"/>
    <property type="evidence" value="ECO:0007669"/>
    <property type="project" value="TreeGrafter"/>
</dbReference>
<sequence length="305" mass="35314">MSLRGFKTQKWLLRIIALFFVILLYFLVISLPNSNSDSCDCSTRARVQHLLYAGESKNDIVDDSPQRNHLAVIVPFRNRFEELMEFVPHMHSFLSNQSVKHEIFIINQNDDFRFNRASLINVGFVHIQSLEKFDYIVMHDVDLLPVNPQLKYVHPGDGFALHIASPKLHPKYHYETFVGGILVITVNDFKKLNGLSNKYWGWGLEDDEFYQRMKQGGIKLLRPENVTETANCFRHVHDSKKRVRDHKKCFDQKTASRKRDRITGLSDLSYRIDSISSLQIDAAPATLLNVFLNCNKTLTPWCSCP</sequence>
<dbReference type="AlphaFoldDB" id="A0A8J2RG35"/>
<dbReference type="InterPro" id="IPR027791">
    <property type="entry name" value="Galactosyl_T_C"/>
</dbReference>
<dbReference type="UniPathway" id="UPA00378"/>
<evidence type="ECO:0000256" key="1">
    <source>
        <dbReference type="ARBA" id="ARBA00004606"/>
    </source>
</evidence>
<evidence type="ECO:0000256" key="10">
    <source>
        <dbReference type="ARBA" id="ARBA00023180"/>
    </source>
</evidence>
<comment type="function">
    <text evidence="11">Catalyzes the transfer of galactose onto proteins or lipids.</text>
</comment>
<dbReference type="PANTHER" id="PTHR19300">
    <property type="entry name" value="BETA-1,4-GALACTOSYLTRANSFERASE"/>
    <property type="match status" value="1"/>
</dbReference>
<evidence type="ECO:0000313" key="15">
    <source>
        <dbReference type="Proteomes" id="UP000789390"/>
    </source>
</evidence>
<evidence type="ECO:0000256" key="5">
    <source>
        <dbReference type="ARBA" id="ARBA00022679"/>
    </source>
</evidence>
<dbReference type="GO" id="GO:0046872">
    <property type="term" value="F:metal ion binding"/>
    <property type="evidence" value="ECO:0007669"/>
    <property type="project" value="UniProtKB-UniRule"/>
</dbReference>
<dbReference type="InterPro" id="IPR003859">
    <property type="entry name" value="Galactosyl_T"/>
</dbReference>
<comment type="subcellular location">
    <subcellularLocation>
        <location evidence="1 11">Membrane</location>
        <topology evidence="1 11">Single-pass type II membrane protein</topology>
    </subcellularLocation>
</comment>
<evidence type="ECO:0000313" key="14">
    <source>
        <dbReference type="EMBL" id="CAH0101431.1"/>
    </source>
</evidence>
<evidence type="ECO:0000256" key="2">
    <source>
        <dbReference type="ARBA" id="ARBA00004922"/>
    </source>
</evidence>
<dbReference type="GO" id="GO:0030166">
    <property type="term" value="P:proteoglycan biosynthetic process"/>
    <property type="evidence" value="ECO:0007669"/>
    <property type="project" value="TreeGrafter"/>
</dbReference>
<proteinExistence type="inferred from homology"/>
<comment type="similarity">
    <text evidence="3 11">Belongs to the glycosyltransferase 7 family.</text>
</comment>
<evidence type="ECO:0000256" key="9">
    <source>
        <dbReference type="ARBA" id="ARBA00023136"/>
    </source>
</evidence>
<dbReference type="Gene3D" id="3.90.550.10">
    <property type="entry name" value="Spore Coat Polysaccharide Biosynthesis Protein SpsA, Chain A"/>
    <property type="match status" value="1"/>
</dbReference>
<evidence type="ECO:0000256" key="6">
    <source>
        <dbReference type="ARBA" id="ARBA00022692"/>
    </source>
</evidence>
<evidence type="ECO:0000256" key="4">
    <source>
        <dbReference type="ARBA" id="ARBA00022676"/>
    </source>
</evidence>
<feature type="domain" description="Galactosyltransferase C-terminal" evidence="12">
    <location>
        <begin position="161"/>
        <end position="235"/>
    </location>
</feature>
<dbReference type="CDD" id="cd00899">
    <property type="entry name" value="b4GalT"/>
    <property type="match status" value="1"/>
</dbReference>
<evidence type="ECO:0000256" key="8">
    <source>
        <dbReference type="ARBA" id="ARBA00022989"/>
    </source>
</evidence>
<dbReference type="PANTHER" id="PTHR19300:SF30">
    <property type="entry name" value="BETA-1,4-GALACTOSYLTRANSFERASE 7"/>
    <property type="match status" value="1"/>
</dbReference>
<dbReference type="Pfam" id="PF02709">
    <property type="entry name" value="Glyco_transf_7C"/>
    <property type="match status" value="1"/>
</dbReference>
<keyword evidence="9 11" id="KW-0472">Membrane</keyword>
<keyword evidence="6 11" id="KW-0812">Transmembrane</keyword>
<evidence type="ECO:0000256" key="7">
    <source>
        <dbReference type="ARBA" id="ARBA00022968"/>
    </source>
</evidence>
<protein>
    <recommendedName>
        <fullName evidence="11">Beta-1,4-N-acetylgalactosaminyltransferase</fullName>
        <ecNumber evidence="11">2.4.1.-</ecNumber>
    </recommendedName>
    <alternativeName>
        <fullName evidence="11">Beta-4-GalNAcT</fullName>
    </alternativeName>
</protein>
<feature type="transmembrane region" description="Helical" evidence="11">
    <location>
        <begin position="12"/>
        <end position="31"/>
    </location>
</feature>
<dbReference type="InterPro" id="IPR029044">
    <property type="entry name" value="Nucleotide-diphossugar_trans"/>
</dbReference>
<feature type="domain" description="Galactosyltransferase N-terminal" evidence="13">
    <location>
        <begin position="65"/>
        <end position="152"/>
    </location>
</feature>
<evidence type="ECO:0000256" key="11">
    <source>
        <dbReference type="RuleBase" id="RU368121"/>
    </source>
</evidence>
<dbReference type="OrthoDB" id="6020664at2759"/>
<keyword evidence="7 11" id="KW-0735">Signal-anchor</keyword>
<evidence type="ECO:0000259" key="13">
    <source>
        <dbReference type="Pfam" id="PF13733"/>
    </source>
</evidence>
<keyword evidence="8 11" id="KW-1133">Transmembrane helix</keyword>
<evidence type="ECO:0000256" key="3">
    <source>
        <dbReference type="ARBA" id="ARBA00005735"/>
    </source>
</evidence>
<dbReference type="Proteomes" id="UP000789390">
    <property type="component" value="Unassembled WGS sequence"/>
</dbReference>
<reference evidence="14" key="1">
    <citation type="submission" date="2021-11" db="EMBL/GenBank/DDBJ databases">
        <authorList>
            <person name="Schell T."/>
        </authorList>
    </citation>
    <scope>NUCLEOTIDE SEQUENCE</scope>
    <source>
        <strain evidence="14">M5</strain>
    </source>
</reference>
<keyword evidence="11" id="KW-0464">Manganese</keyword>
<dbReference type="InterPro" id="IPR027995">
    <property type="entry name" value="Galactosyl_T_N"/>
</dbReference>
<name>A0A8J2RG35_9CRUS</name>
<keyword evidence="4 11" id="KW-0328">Glycosyltransferase</keyword>
<gene>
    <name evidence="14" type="ORF">DGAL_LOCUS3763</name>
</gene>
<dbReference type="EC" id="2.4.1.-" evidence="11"/>
<comment type="pathway">
    <text evidence="2 11">Protein modification; protein glycosylation.</text>
</comment>
<dbReference type="GO" id="GO:0005975">
    <property type="term" value="P:carbohydrate metabolic process"/>
    <property type="evidence" value="ECO:0007669"/>
    <property type="project" value="InterPro"/>
</dbReference>
<dbReference type="EMBL" id="CAKKLH010000057">
    <property type="protein sequence ID" value="CAH0101431.1"/>
    <property type="molecule type" value="Genomic_DNA"/>
</dbReference>
<keyword evidence="5 11" id="KW-0808">Transferase</keyword>
<keyword evidence="10 11" id="KW-0325">Glycoprotein</keyword>
<dbReference type="SUPFAM" id="SSF53448">
    <property type="entry name" value="Nucleotide-diphospho-sugar transferases"/>
    <property type="match status" value="1"/>
</dbReference>
<dbReference type="Pfam" id="PF13733">
    <property type="entry name" value="Glyco_transf_7N"/>
    <property type="match status" value="1"/>
</dbReference>
<comment type="cofactor">
    <cofactor evidence="11">
        <name>Mn(2+)</name>
        <dbReference type="ChEBI" id="CHEBI:29035"/>
    </cofactor>
</comment>
<keyword evidence="15" id="KW-1185">Reference proteome</keyword>
<evidence type="ECO:0000259" key="12">
    <source>
        <dbReference type="Pfam" id="PF02709"/>
    </source>
</evidence>
<comment type="caution">
    <text evidence="14">The sequence shown here is derived from an EMBL/GenBank/DDBJ whole genome shotgun (WGS) entry which is preliminary data.</text>
</comment>